<keyword evidence="2" id="KW-1185">Reference proteome</keyword>
<proteinExistence type="predicted"/>
<protein>
    <submittedName>
        <fullName evidence="1">Uncharacterized protein</fullName>
    </submittedName>
</protein>
<organism evidence="1 2">
    <name type="scientific">Rhynocoris fuscipes</name>
    <dbReference type="NCBI Taxonomy" id="488301"/>
    <lineage>
        <taxon>Eukaryota</taxon>
        <taxon>Metazoa</taxon>
        <taxon>Ecdysozoa</taxon>
        <taxon>Arthropoda</taxon>
        <taxon>Hexapoda</taxon>
        <taxon>Insecta</taxon>
        <taxon>Pterygota</taxon>
        <taxon>Neoptera</taxon>
        <taxon>Paraneoptera</taxon>
        <taxon>Hemiptera</taxon>
        <taxon>Heteroptera</taxon>
        <taxon>Panheteroptera</taxon>
        <taxon>Cimicomorpha</taxon>
        <taxon>Reduviidae</taxon>
        <taxon>Harpactorinae</taxon>
        <taxon>Harpactorini</taxon>
        <taxon>Rhynocoris</taxon>
    </lineage>
</organism>
<evidence type="ECO:0000313" key="1">
    <source>
        <dbReference type="EMBL" id="KAK9503506.1"/>
    </source>
</evidence>
<accession>A0AAW1CYG5</accession>
<name>A0AAW1CYG5_9HEMI</name>
<dbReference type="Proteomes" id="UP001461498">
    <property type="component" value="Unassembled WGS sequence"/>
</dbReference>
<dbReference type="AlphaFoldDB" id="A0AAW1CYG5"/>
<sequence length="95" mass="10831">MSRRGNKILQNIVSICEECSGSEEDENEEIQDEDEIEILESDETRIEPVIALVNARVRVHDQKSTTITTLLPMLSTNHVKLQLILSSEKKNQKIL</sequence>
<reference evidence="1 2" key="1">
    <citation type="submission" date="2022-12" db="EMBL/GenBank/DDBJ databases">
        <title>Chromosome-level genome assembly of true bugs.</title>
        <authorList>
            <person name="Ma L."/>
            <person name="Li H."/>
        </authorList>
    </citation>
    <scope>NUCLEOTIDE SEQUENCE [LARGE SCALE GENOMIC DNA]</scope>
    <source>
        <strain evidence="1">Lab_2022b</strain>
    </source>
</reference>
<comment type="caution">
    <text evidence="1">The sequence shown here is derived from an EMBL/GenBank/DDBJ whole genome shotgun (WGS) entry which is preliminary data.</text>
</comment>
<evidence type="ECO:0000313" key="2">
    <source>
        <dbReference type="Proteomes" id="UP001461498"/>
    </source>
</evidence>
<dbReference type="EMBL" id="JAPXFL010000007">
    <property type="protein sequence ID" value="KAK9503506.1"/>
    <property type="molecule type" value="Genomic_DNA"/>
</dbReference>
<gene>
    <name evidence="1" type="ORF">O3M35_010051</name>
</gene>